<dbReference type="Pfam" id="PF01381">
    <property type="entry name" value="HTH_3"/>
    <property type="match status" value="1"/>
</dbReference>
<dbReference type="PANTHER" id="PTHR46558:SF13">
    <property type="entry name" value="HTH-TYPE TRANSCRIPTIONAL REGULATOR IMMR"/>
    <property type="match status" value="1"/>
</dbReference>
<dbReference type="CDD" id="cd00093">
    <property type="entry name" value="HTH_XRE"/>
    <property type="match status" value="1"/>
</dbReference>
<reference evidence="3" key="2">
    <citation type="submission" date="2011-04" db="EMBL/GenBank/DDBJ databases">
        <authorList>
            <person name="Genoscope - CEA"/>
        </authorList>
    </citation>
    <scope>NUCLEOTIDE SEQUENCE</scope>
    <source>
        <strain evidence="3">R24</strain>
    </source>
</reference>
<dbReference type="SMART" id="SM00530">
    <property type="entry name" value="HTH_XRE"/>
    <property type="match status" value="1"/>
</dbReference>
<keyword evidence="1" id="KW-0238">DNA-binding</keyword>
<name>G3A652_9RALS</name>
<dbReference type="RefSeq" id="WP_197332823.1">
    <property type="nucleotide sequence ID" value="NZ_CP115944.1"/>
</dbReference>
<gene>
    <name evidence="3" type="ORF">RALSY_40128</name>
</gene>
<evidence type="ECO:0000259" key="2">
    <source>
        <dbReference type="PROSITE" id="PS50943"/>
    </source>
</evidence>
<reference evidence="3" key="1">
    <citation type="journal article" date="2011" name="PLoS ONE">
        <title>Ralstonia syzygii, the Blood Disease Bacterium and some Asian R. solanacearum strains form a single genomic species despite divergent lifestyles.</title>
        <authorList>
            <person name="Remenant B."/>
            <person name="de Cambiaire J.C."/>
            <person name="Cellier G."/>
            <person name="Jacobs J.M."/>
            <person name="Mangenot S."/>
            <person name="Barbe V."/>
            <person name="Lajus A."/>
            <person name="Vallenet D."/>
            <person name="Medigue C."/>
            <person name="Fegan M."/>
            <person name="Allen C."/>
            <person name="Prior P."/>
        </authorList>
    </citation>
    <scope>NUCLEOTIDE SEQUENCE</scope>
    <source>
        <strain evidence="3">R24</strain>
    </source>
</reference>
<dbReference type="AlphaFoldDB" id="G3A652"/>
<dbReference type="Gene3D" id="1.10.260.40">
    <property type="entry name" value="lambda repressor-like DNA-binding domains"/>
    <property type="match status" value="1"/>
</dbReference>
<organism evidence="3">
    <name type="scientific">Ralstonia syzygii R24</name>
    <dbReference type="NCBI Taxonomy" id="907261"/>
    <lineage>
        <taxon>Bacteria</taxon>
        <taxon>Pseudomonadati</taxon>
        <taxon>Pseudomonadota</taxon>
        <taxon>Betaproteobacteria</taxon>
        <taxon>Burkholderiales</taxon>
        <taxon>Burkholderiaceae</taxon>
        <taxon>Ralstonia</taxon>
        <taxon>Ralstonia solanacearum species complex</taxon>
    </lineage>
</organism>
<dbReference type="PROSITE" id="PS50943">
    <property type="entry name" value="HTH_CROC1"/>
    <property type="match status" value="1"/>
</dbReference>
<accession>G3A652</accession>
<dbReference type="PANTHER" id="PTHR46558">
    <property type="entry name" value="TRACRIPTIONAL REGULATORY PROTEIN-RELATED-RELATED"/>
    <property type="match status" value="1"/>
</dbReference>
<protein>
    <submittedName>
        <fullName evidence="3">Putative phage regulatory protein</fullName>
    </submittedName>
</protein>
<proteinExistence type="predicted"/>
<dbReference type="InterPro" id="IPR010982">
    <property type="entry name" value="Lambda_DNA-bd_dom_sf"/>
</dbReference>
<feature type="domain" description="HTH cro/C1-type" evidence="2">
    <location>
        <begin position="17"/>
        <end position="71"/>
    </location>
</feature>
<evidence type="ECO:0000256" key="1">
    <source>
        <dbReference type="ARBA" id="ARBA00023125"/>
    </source>
</evidence>
<dbReference type="EMBL" id="FR854089">
    <property type="protein sequence ID" value="CCA85930.1"/>
    <property type="molecule type" value="Genomic_DNA"/>
</dbReference>
<evidence type="ECO:0000313" key="3">
    <source>
        <dbReference type="EMBL" id="CCA85930.1"/>
    </source>
</evidence>
<sequence length="115" mass="12676">MDKASQRELAKSVGKAIARRREQAGYTQEEVAEKLGLGRGAIARVEQGIAIPTIVRLVELADLFGCRLDELLIEASTRKDDQATLITQLLAPLNAADQRILLDWVKVFAQQFKGS</sequence>
<dbReference type="SUPFAM" id="SSF47413">
    <property type="entry name" value="lambda repressor-like DNA-binding domains"/>
    <property type="match status" value="1"/>
</dbReference>
<dbReference type="GO" id="GO:0003677">
    <property type="term" value="F:DNA binding"/>
    <property type="evidence" value="ECO:0007669"/>
    <property type="project" value="UniProtKB-KW"/>
</dbReference>
<dbReference type="InterPro" id="IPR001387">
    <property type="entry name" value="Cro/C1-type_HTH"/>
</dbReference>